<gene>
    <name evidence="1" type="ORF">O6H91_23G026400</name>
</gene>
<evidence type="ECO:0000313" key="1">
    <source>
        <dbReference type="EMBL" id="KAJ7514081.1"/>
    </source>
</evidence>
<sequence length="146" mass="16800">MMAPFAGVHLHHVARETDDVQRLTTFYQQIFGFQKLETPAFGEFEVVWLTLPPSYSLHVIQRDRQSGLPESPFTVPPQASRRDPSSLWRGHHLSFRVLDYDSAIALLREKNIQFFEKTQQDGKIKQAFFFDPDGNGLEIGNWPVPS</sequence>
<keyword evidence="2" id="KW-1185">Reference proteome</keyword>
<protein>
    <submittedName>
        <fullName evidence="1">Uncharacterized protein</fullName>
    </submittedName>
</protein>
<dbReference type="EMBL" id="CM055114">
    <property type="protein sequence ID" value="KAJ7514081.1"/>
    <property type="molecule type" value="Genomic_DNA"/>
</dbReference>
<proteinExistence type="predicted"/>
<reference evidence="2" key="1">
    <citation type="journal article" date="2024" name="Proc. Natl. Acad. Sci. U.S.A.">
        <title>Extraordinary preservation of gene collinearity over three hundred million years revealed in homosporous lycophytes.</title>
        <authorList>
            <person name="Li C."/>
            <person name="Wickell D."/>
            <person name="Kuo L.Y."/>
            <person name="Chen X."/>
            <person name="Nie B."/>
            <person name="Liao X."/>
            <person name="Peng D."/>
            <person name="Ji J."/>
            <person name="Jenkins J."/>
            <person name="Williams M."/>
            <person name="Shu S."/>
            <person name="Plott C."/>
            <person name="Barry K."/>
            <person name="Rajasekar S."/>
            <person name="Grimwood J."/>
            <person name="Han X."/>
            <person name="Sun S."/>
            <person name="Hou Z."/>
            <person name="He W."/>
            <person name="Dai G."/>
            <person name="Sun C."/>
            <person name="Schmutz J."/>
            <person name="Leebens-Mack J.H."/>
            <person name="Li F.W."/>
            <person name="Wang L."/>
        </authorList>
    </citation>
    <scope>NUCLEOTIDE SEQUENCE [LARGE SCALE GENOMIC DNA]</scope>
    <source>
        <strain evidence="2">cv. PW_Plant_1</strain>
    </source>
</reference>
<name>A0ACC2A9D9_DIPCM</name>
<dbReference type="Proteomes" id="UP001162992">
    <property type="component" value="Chromosome 23"/>
</dbReference>
<organism evidence="1 2">
    <name type="scientific">Diphasiastrum complanatum</name>
    <name type="common">Issler's clubmoss</name>
    <name type="synonym">Lycopodium complanatum</name>
    <dbReference type="NCBI Taxonomy" id="34168"/>
    <lineage>
        <taxon>Eukaryota</taxon>
        <taxon>Viridiplantae</taxon>
        <taxon>Streptophyta</taxon>
        <taxon>Embryophyta</taxon>
        <taxon>Tracheophyta</taxon>
        <taxon>Lycopodiopsida</taxon>
        <taxon>Lycopodiales</taxon>
        <taxon>Lycopodiaceae</taxon>
        <taxon>Lycopodioideae</taxon>
        <taxon>Diphasiastrum</taxon>
    </lineage>
</organism>
<accession>A0ACC2A9D9</accession>
<comment type="caution">
    <text evidence="1">The sequence shown here is derived from an EMBL/GenBank/DDBJ whole genome shotgun (WGS) entry which is preliminary data.</text>
</comment>
<evidence type="ECO:0000313" key="2">
    <source>
        <dbReference type="Proteomes" id="UP001162992"/>
    </source>
</evidence>